<dbReference type="EC" id="3.1.3.48" evidence="2"/>
<evidence type="ECO:0000256" key="4">
    <source>
        <dbReference type="ARBA" id="ARBA00022912"/>
    </source>
</evidence>
<dbReference type="InterPro" id="IPR016130">
    <property type="entry name" value="Tyr_Pase_AS"/>
</dbReference>
<accession>A0A8K0JUX4</accession>
<name>A0A8K0JUX4_9TREE</name>
<keyword evidence="3" id="KW-0378">Hydrolase</keyword>
<dbReference type="PANTHER" id="PTHR10159:SF519">
    <property type="entry name" value="DUAL SPECIFICITY PROTEIN PHOSPHATASE MPK3"/>
    <property type="match status" value="1"/>
</dbReference>
<organism evidence="7 8">
    <name type="scientific">Filobasidium floriforme</name>
    <dbReference type="NCBI Taxonomy" id="5210"/>
    <lineage>
        <taxon>Eukaryota</taxon>
        <taxon>Fungi</taxon>
        <taxon>Dikarya</taxon>
        <taxon>Basidiomycota</taxon>
        <taxon>Agaricomycotina</taxon>
        <taxon>Tremellomycetes</taxon>
        <taxon>Filobasidiales</taxon>
        <taxon>Filobasidiaceae</taxon>
        <taxon>Filobasidium</taxon>
    </lineage>
</organism>
<dbReference type="Proteomes" id="UP000812966">
    <property type="component" value="Unassembled WGS sequence"/>
</dbReference>
<dbReference type="SMART" id="SM00195">
    <property type="entry name" value="DSPc"/>
    <property type="match status" value="1"/>
</dbReference>
<dbReference type="GO" id="GO:0005737">
    <property type="term" value="C:cytoplasm"/>
    <property type="evidence" value="ECO:0007669"/>
    <property type="project" value="TreeGrafter"/>
</dbReference>
<evidence type="ECO:0000313" key="8">
    <source>
        <dbReference type="Proteomes" id="UP000812966"/>
    </source>
</evidence>
<dbReference type="InterPro" id="IPR000340">
    <property type="entry name" value="Dual-sp_phosphatase_cat-dom"/>
</dbReference>
<evidence type="ECO:0000259" key="6">
    <source>
        <dbReference type="PROSITE" id="PS50056"/>
    </source>
</evidence>
<evidence type="ECO:0000256" key="1">
    <source>
        <dbReference type="ARBA" id="ARBA00008601"/>
    </source>
</evidence>
<dbReference type="InterPro" id="IPR000387">
    <property type="entry name" value="Tyr_Pase_dom"/>
</dbReference>
<dbReference type="Gene3D" id="3.90.190.10">
    <property type="entry name" value="Protein tyrosine phosphatase superfamily"/>
    <property type="match status" value="1"/>
</dbReference>
<dbReference type="PROSITE" id="PS00383">
    <property type="entry name" value="TYR_PHOSPHATASE_1"/>
    <property type="match status" value="1"/>
</dbReference>
<dbReference type="Pfam" id="PF00782">
    <property type="entry name" value="DSPc"/>
    <property type="match status" value="1"/>
</dbReference>
<dbReference type="PANTHER" id="PTHR10159">
    <property type="entry name" value="DUAL SPECIFICITY PROTEIN PHOSPHATASE"/>
    <property type="match status" value="1"/>
</dbReference>
<dbReference type="SUPFAM" id="SSF52799">
    <property type="entry name" value="(Phosphotyrosine protein) phosphatases II"/>
    <property type="match status" value="1"/>
</dbReference>
<sequence>MLSISLDPLSAAKQSRQPSHARSLFPLPRSNHVNPEGHARPPYADGPVQVVKGVWIGNEESVERFDEWVGGAQRGMIVNVAKELEDPFKGQDQEQMERADNNSTVRSYAATEGRPALTYLKLDWTHGETDLASETPYEQSSRSWGFRETIERMEQARTAGISILIHCQCGISRSATLIIAYVLWLSHRGLVDEDGLKQGASMWDANDYVKRKSEWVGPNVS</sequence>
<evidence type="ECO:0000256" key="5">
    <source>
        <dbReference type="SAM" id="MobiDB-lite"/>
    </source>
</evidence>
<feature type="domain" description="Tyrosine specific protein phosphatases" evidence="6">
    <location>
        <begin position="144"/>
        <end position="212"/>
    </location>
</feature>
<dbReference type="GO" id="GO:0043409">
    <property type="term" value="P:negative regulation of MAPK cascade"/>
    <property type="evidence" value="ECO:0007669"/>
    <property type="project" value="TreeGrafter"/>
</dbReference>
<reference evidence="7" key="1">
    <citation type="submission" date="2020-04" db="EMBL/GenBank/DDBJ databases">
        <title>Analysis of mating type loci in Filobasidium floriforme.</title>
        <authorList>
            <person name="Nowrousian M."/>
        </authorList>
    </citation>
    <scope>NUCLEOTIDE SEQUENCE</scope>
    <source>
        <strain evidence="7">CBS 6242</strain>
    </source>
</reference>
<keyword evidence="8" id="KW-1185">Reference proteome</keyword>
<dbReference type="PROSITE" id="PS50056">
    <property type="entry name" value="TYR_PHOSPHATASE_2"/>
    <property type="match status" value="1"/>
</dbReference>
<dbReference type="InterPro" id="IPR029021">
    <property type="entry name" value="Prot-tyrosine_phosphatase-like"/>
</dbReference>
<evidence type="ECO:0000256" key="2">
    <source>
        <dbReference type="ARBA" id="ARBA00013064"/>
    </source>
</evidence>
<dbReference type="EMBL" id="JABELV010000018">
    <property type="protein sequence ID" value="KAG7566960.1"/>
    <property type="molecule type" value="Genomic_DNA"/>
</dbReference>
<comment type="caution">
    <text evidence="7">The sequence shown here is derived from an EMBL/GenBank/DDBJ whole genome shotgun (WGS) entry which is preliminary data.</text>
</comment>
<evidence type="ECO:0000313" key="7">
    <source>
        <dbReference type="EMBL" id="KAG7566960.1"/>
    </source>
</evidence>
<dbReference type="AlphaFoldDB" id="A0A8K0JUX4"/>
<dbReference type="GO" id="GO:0033550">
    <property type="term" value="F:MAP kinase tyrosine phosphatase activity"/>
    <property type="evidence" value="ECO:0007669"/>
    <property type="project" value="TreeGrafter"/>
</dbReference>
<comment type="similarity">
    <text evidence="1">Belongs to the protein-tyrosine phosphatase family. Non-receptor class dual specificity subfamily.</text>
</comment>
<gene>
    <name evidence="7" type="ORF">FFLO_01339</name>
</gene>
<protein>
    <recommendedName>
        <fullName evidence="2">protein-tyrosine-phosphatase</fullName>
        <ecNumber evidence="2">3.1.3.48</ecNumber>
    </recommendedName>
</protein>
<keyword evidence="4" id="KW-0904">Protein phosphatase</keyword>
<feature type="region of interest" description="Disordered" evidence="5">
    <location>
        <begin position="1"/>
        <end position="45"/>
    </location>
</feature>
<dbReference type="InterPro" id="IPR020422">
    <property type="entry name" value="TYR_PHOSPHATASE_DUAL_dom"/>
</dbReference>
<dbReference type="GO" id="GO:0008330">
    <property type="term" value="F:protein tyrosine/threonine phosphatase activity"/>
    <property type="evidence" value="ECO:0007669"/>
    <property type="project" value="TreeGrafter"/>
</dbReference>
<evidence type="ECO:0000256" key="3">
    <source>
        <dbReference type="ARBA" id="ARBA00022801"/>
    </source>
</evidence>
<proteinExistence type="inferred from homology"/>
<dbReference type="GO" id="GO:0017017">
    <property type="term" value="F:MAP kinase tyrosine/serine/threonine phosphatase activity"/>
    <property type="evidence" value="ECO:0007669"/>
    <property type="project" value="TreeGrafter"/>
</dbReference>